<gene>
    <name evidence="1" type="ORF">HA48_21245</name>
</gene>
<protein>
    <submittedName>
        <fullName evidence="1">Uncharacterized protein</fullName>
    </submittedName>
</protein>
<organism evidence="1 2">
    <name type="scientific">Pantoea wallisii</name>
    <dbReference type="NCBI Taxonomy" id="1076551"/>
    <lineage>
        <taxon>Bacteria</taxon>
        <taxon>Pseudomonadati</taxon>
        <taxon>Pseudomonadota</taxon>
        <taxon>Gammaproteobacteria</taxon>
        <taxon>Enterobacterales</taxon>
        <taxon>Erwiniaceae</taxon>
        <taxon>Pantoea</taxon>
    </lineage>
</organism>
<dbReference type="Proteomes" id="UP000193104">
    <property type="component" value="Unassembled WGS sequence"/>
</dbReference>
<dbReference type="RefSeq" id="WP_128603145.1">
    <property type="nucleotide sequence ID" value="NZ_MLFS01000108.1"/>
</dbReference>
<dbReference type="STRING" id="1076551.HA48_21245"/>
<accession>A0A1X1CTT6</accession>
<reference evidence="1 2" key="1">
    <citation type="journal article" date="2017" name="Antonie Van Leeuwenhoek">
        <title>Phylogenomic resolution of the bacterial genus Pantoea and its relationship with Erwinia and Tatumella.</title>
        <authorList>
            <person name="Palmer M."/>
            <person name="Steenkamp E.T."/>
            <person name="Coetzee M.P."/>
            <person name="Chan W.Y."/>
            <person name="van Zyl E."/>
            <person name="De Maayer P."/>
            <person name="Coutinho T.A."/>
            <person name="Blom J."/>
            <person name="Smits T.H."/>
            <person name="Duffy B."/>
            <person name="Venter S.N."/>
        </authorList>
    </citation>
    <scope>NUCLEOTIDE SEQUENCE [LARGE SCALE GENOMIC DNA]</scope>
    <source>
        <strain evidence="1 2">LMG 26277</strain>
    </source>
</reference>
<sequence length="354" mass="40430">MNIDTDYAFPLTPDFSKEEIEQRLWKCLYTSAREQMLHYWVMLPKSLKPAELEPVAFPDVGLTNIGRYLTLDDSPYLEVWVAYERCQWEMNASDWLFKKLAIMGEKVLHRRLVGKASENGIFADVLTLKTHASGDDVISRYTVQKDYNRDSGGGNYFLLKASCAARDYPSLANDIYFTVVNWDLLHRSNLAVAELLTSVNLDGESAFRIPVSWNAKVIAENRLIVDHTIDGVNYGVINFYFYSGAVCHSAEDAFEKSTLRFQEHEHSVTLAANELEPIPNDINAALGFISTCTGELYSDEEKMRAFYQSYIFNCSGLWCYVELVGQHRNDKSYHFEANKRCVEIILATLNINVK</sequence>
<evidence type="ECO:0000313" key="2">
    <source>
        <dbReference type="Proteomes" id="UP000193104"/>
    </source>
</evidence>
<keyword evidence="2" id="KW-1185">Reference proteome</keyword>
<dbReference type="OrthoDB" id="6534019at2"/>
<dbReference type="EMBL" id="MLFS01000108">
    <property type="protein sequence ID" value="ORM67760.1"/>
    <property type="molecule type" value="Genomic_DNA"/>
</dbReference>
<evidence type="ECO:0000313" key="1">
    <source>
        <dbReference type="EMBL" id="ORM67760.1"/>
    </source>
</evidence>
<proteinExistence type="predicted"/>
<comment type="caution">
    <text evidence="1">The sequence shown here is derived from an EMBL/GenBank/DDBJ whole genome shotgun (WGS) entry which is preliminary data.</text>
</comment>
<name>A0A1X1CTT6_9GAMM</name>
<dbReference type="AlphaFoldDB" id="A0A1X1CTT6"/>